<comment type="caution">
    <text evidence="1">The sequence shown here is derived from an EMBL/GenBank/DDBJ whole genome shotgun (WGS) entry which is preliminary data.</text>
</comment>
<dbReference type="AlphaFoldDB" id="A0A9N8ZHT0"/>
<name>A0A9N8ZHT0_9GLOM</name>
<dbReference type="EMBL" id="CAJVPI010000182">
    <property type="protein sequence ID" value="CAG8496286.1"/>
    <property type="molecule type" value="Genomic_DNA"/>
</dbReference>
<evidence type="ECO:0000313" key="2">
    <source>
        <dbReference type="Proteomes" id="UP000789739"/>
    </source>
</evidence>
<proteinExistence type="predicted"/>
<reference evidence="1" key="1">
    <citation type="submission" date="2021-06" db="EMBL/GenBank/DDBJ databases">
        <authorList>
            <person name="Kallberg Y."/>
            <person name="Tangrot J."/>
            <person name="Rosling A."/>
        </authorList>
    </citation>
    <scope>NUCLEOTIDE SEQUENCE</scope>
    <source>
        <strain evidence="1">BR232B</strain>
    </source>
</reference>
<organism evidence="1 2">
    <name type="scientific">Paraglomus brasilianum</name>
    <dbReference type="NCBI Taxonomy" id="144538"/>
    <lineage>
        <taxon>Eukaryota</taxon>
        <taxon>Fungi</taxon>
        <taxon>Fungi incertae sedis</taxon>
        <taxon>Mucoromycota</taxon>
        <taxon>Glomeromycotina</taxon>
        <taxon>Glomeromycetes</taxon>
        <taxon>Paraglomerales</taxon>
        <taxon>Paraglomeraceae</taxon>
        <taxon>Paraglomus</taxon>
    </lineage>
</organism>
<sequence>MAANSTLTSPVKNDVCANPGCCGLDCSYQGLYELINGIDVSDPKTLRDALASLFAPTLDKQVTSEDEVNRLTDAWQVSSANSAIFRGKAQCVKEFMLAWICDKYDTCTSVEPLKTLLDRLPGLFANILLDDTVTAWTVKKALQEAMKMDVSIAKSLTDSAAEVVRLSDVDFLYDVGKC</sequence>
<evidence type="ECO:0000313" key="1">
    <source>
        <dbReference type="EMBL" id="CAG8496286.1"/>
    </source>
</evidence>
<protein>
    <submittedName>
        <fullName evidence="1">8797_t:CDS:1</fullName>
    </submittedName>
</protein>
<gene>
    <name evidence="1" type="ORF">PBRASI_LOCUS2370</name>
</gene>
<dbReference type="OrthoDB" id="2367326at2759"/>
<dbReference type="Proteomes" id="UP000789739">
    <property type="component" value="Unassembled WGS sequence"/>
</dbReference>
<keyword evidence="2" id="KW-1185">Reference proteome</keyword>
<accession>A0A9N8ZHT0</accession>